<comment type="caution">
    <text evidence="1">The sequence shown here is derived from an EMBL/GenBank/DDBJ whole genome shotgun (WGS) entry which is preliminary data.</text>
</comment>
<proteinExistence type="predicted"/>
<dbReference type="OrthoDB" id="10323932at2759"/>
<sequence length="164" mass="18606">MEGFGSSYGWNAGGWQQITPGSSNINEINGSSSNVIPIGEAGVSNPFMGDVPIDPLQKRRAANRQYSETYRRKKQDHVQQLEHLEQSLNVNISDHTPQLGYHRGIESHYNAEGNSLAQTFYTMTSNYEYVEAEIDTYATQLKDQKLMHEVYEALKPEMKKYQGK</sequence>
<gene>
    <name evidence="1" type="ORF">Lalb_Chr18g0051221</name>
</gene>
<accession>A0A6A4P1Z9</accession>
<organism evidence="1 2">
    <name type="scientific">Lupinus albus</name>
    <name type="common">White lupine</name>
    <name type="synonym">Lupinus termis</name>
    <dbReference type="NCBI Taxonomy" id="3870"/>
    <lineage>
        <taxon>Eukaryota</taxon>
        <taxon>Viridiplantae</taxon>
        <taxon>Streptophyta</taxon>
        <taxon>Embryophyta</taxon>
        <taxon>Tracheophyta</taxon>
        <taxon>Spermatophyta</taxon>
        <taxon>Magnoliopsida</taxon>
        <taxon>eudicotyledons</taxon>
        <taxon>Gunneridae</taxon>
        <taxon>Pentapetalae</taxon>
        <taxon>rosids</taxon>
        <taxon>fabids</taxon>
        <taxon>Fabales</taxon>
        <taxon>Fabaceae</taxon>
        <taxon>Papilionoideae</taxon>
        <taxon>50 kb inversion clade</taxon>
        <taxon>genistoids sensu lato</taxon>
        <taxon>core genistoids</taxon>
        <taxon>Genisteae</taxon>
        <taxon>Lupinus</taxon>
    </lineage>
</organism>
<protein>
    <submittedName>
        <fullName evidence="1">Putative transcription factor bZIP family</fullName>
    </submittedName>
</protein>
<evidence type="ECO:0000313" key="2">
    <source>
        <dbReference type="Proteomes" id="UP000447434"/>
    </source>
</evidence>
<dbReference type="AlphaFoldDB" id="A0A6A4P1Z9"/>
<keyword evidence="2" id="KW-1185">Reference proteome</keyword>
<dbReference type="Proteomes" id="UP000447434">
    <property type="component" value="Chromosome 18"/>
</dbReference>
<dbReference type="CDD" id="cd14686">
    <property type="entry name" value="bZIP"/>
    <property type="match status" value="1"/>
</dbReference>
<reference evidence="2" key="1">
    <citation type="journal article" date="2020" name="Nat. Commun.">
        <title>Genome sequence of the cluster root forming white lupin.</title>
        <authorList>
            <person name="Hufnagel B."/>
            <person name="Marques A."/>
            <person name="Soriano A."/>
            <person name="Marques L."/>
            <person name="Divol F."/>
            <person name="Doumas P."/>
            <person name="Sallet E."/>
            <person name="Mancinotti D."/>
            <person name="Carrere S."/>
            <person name="Marande W."/>
            <person name="Arribat S."/>
            <person name="Keller J."/>
            <person name="Huneau C."/>
            <person name="Blein T."/>
            <person name="Aime D."/>
            <person name="Laguerre M."/>
            <person name="Taylor J."/>
            <person name="Schubert V."/>
            <person name="Nelson M."/>
            <person name="Geu-Flores F."/>
            <person name="Crespi M."/>
            <person name="Gallardo-Guerrero K."/>
            <person name="Delaux P.-M."/>
            <person name="Salse J."/>
            <person name="Berges H."/>
            <person name="Guyot R."/>
            <person name="Gouzy J."/>
            <person name="Peret B."/>
        </authorList>
    </citation>
    <scope>NUCLEOTIDE SEQUENCE [LARGE SCALE GENOMIC DNA]</scope>
    <source>
        <strain evidence="2">cv. Amiga</strain>
    </source>
</reference>
<dbReference type="EMBL" id="WOCE01000018">
    <property type="protein sequence ID" value="KAE9594194.1"/>
    <property type="molecule type" value="Genomic_DNA"/>
</dbReference>
<name>A0A6A4P1Z9_LUPAL</name>
<evidence type="ECO:0000313" key="1">
    <source>
        <dbReference type="EMBL" id="KAE9594194.1"/>
    </source>
</evidence>